<accession>A0ABD0VZ95</accession>
<comment type="caution">
    <text evidence="3">The sequence shown here is derived from an EMBL/GenBank/DDBJ whole genome shotgun (WGS) entry which is preliminary data.</text>
</comment>
<evidence type="ECO:0008006" key="5">
    <source>
        <dbReference type="Google" id="ProtNLM"/>
    </source>
</evidence>
<keyword evidence="4" id="KW-1185">Reference proteome</keyword>
<evidence type="ECO:0000259" key="1">
    <source>
        <dbReference type="Pfam" id="PF03108"/>
    </source>
</evidence>
<reference evidence="3 4" key="1">
    <citation type="journal article" date="2024" name="Plant Biotechnol. J.">
        <title>Dendrobium thyrsiflorum genome and its molecular insights into genes involved in important horticultural traits.</title>
        <authorList>
            <person name="Chen B."/>
            <person name="Wang J.Y."/>
            <person name="Zheng P.J."/>
            <person name="Li K.L."/>
            <person name="Liang Y.M."/>
            <person name="Chen X.F."/>
            <person name="Zhang C."/>
            <person name="Zhao X."/>
            <person name="He X."/>
            <person name="Zhang G.Q."/>
            <person name="Liu Z.J."/>
            <person name="Xu Q."/>
        </authorList>
    </citation>
    <scope>NUCLEOTIDE SEQUENCE [LARGE SCALE GENOMIC DNA]</scope>
    <source>
        <strain evidence="3">GZMU011</strain>
    </source>
</reference>
<dbReference type="Pfam" id="PF03108">
    <property type="entry name" value="DBD_Tnp_Mut"/>
    <property type="match status" value="1"/>
</dbReference>
<dbReference type="InterPro" id="IPR004332">
    <property type="entry name" value="Transposase_MuDR"/>
</dbReference>
<dbReference type="PANTHER" id="PTHR31973">
    <property type="entry name" value="POLYPROTEIN, PUTATIVE-RELATED"/>
    <property type="match status" value="1"/>
</dbReference>
<name>A0ABD0VZ95_DENTH</name>
<feature type="domain" description="MULE transposase" evidence="2">
    <location>
        <begin position="239"/>
        <end position="328"/>
    </location>
</feature>
<sequence length="568" mass="65341">MYYYIYGTSPKEYKEINSDVEVTDFIKVSNDNLRAEIVITIQEVEGLDVEVSEFNHNDVNLSAPTLCYKDIAVGTYFPDALSFKHALRSVAIKENFGVRVKASDKKRVIATCSYQGCKWRIRASLCDDAQSFEVRRLDGEHTCPDIPPKEINNNLEKEYGLSLPYMKLWRSREQAHDNIFGCIDDNYKWVPTLQAELIGRNPGSHITYTYDERDNSFQRFYVSFKVCADGFKYGCRPLISLDACHLKSKHLGMLLSATSLDGNNGLFPLGFVVVENESKQTWLWFLHNLGESIGIEIEPLAFISDMEKGLGEAIREVYPGSEHRICIHGHKLQGLVWAAANAYSRTEYNNKLVELSVLNQTIHAYLIYLPYKWSRSQFMPGIYHSTNMNNFAESFNAWIVDARTKHVVDLIDLIRAKLMEQRTARKMASTTWNRELVPHAEEYIREITTRIEHLLCFRYRLAYDGAIAALPGKDQWQVVHDVVELGVPNTSRPRGRPKRKRLPNFLEKEKKVHKCSRCGLWGHHRSTCKNPLKSVIDDKLLSQVCKPKRAKLPTSWQTPYAKFLINKS</sequence>
<feature type="domain" description="Transposase MuDR plant" evidence="1">
    <location>
        <begin position="72"/>
        <end position="134"/>
    </location>
</feature>
<organism evidence="3 4">
    <name type="scientific">Dendrobium thyrsiflorum</name>
    <name type="common">Pinecone-like raceme dendrobium</name>
    <name type="synonym">Orchid</name>
    <dbReference type="NCBI Taxonomy" id="117978"/>
    <lineage>
        <taxon>Eukaryota</taxon>
        <taxon>Viridiplantae</taxon>
        <taxon>Streptophyta</taxon>
        <taxon>Embryophyta</taxon>
        <taxon>Tracheophyta</taxon>
        <taxon>Spermatophyta</taxon>
        <taxon>Magnoliopsida</taxon>
        <taxon>Liliopsida</taxon>
        <taxon>Asparagales</taxon>
        <taxon>Orchidaceae</taxon>
        <taxon>Epidendroideae</taxon>
        <taxon>Malaxideae</taxon>
        <taxon>Dendrobiinae</taxon>
        <taxon>Dendrobium</taxon>
    </lineage>
</organism>
<evidence type="ECO:0000313" key="4">
    <source>
        <dbReference type="Proteomes" id="UP001552299"/>
    </source>
</evidence>
<dbReference type="Pfam" id="PF10551">
    <property type="entry name" value="MULE"/>
    <property type="match status" value="1"/>
</dbReference>
<dbReference type="AlphaFoldDB" id="A0ABD0VZ95"/>
<dbReference type="InterPro" id="IPR018289">
    <property type="entry name" value="MULE_transposase_dom"/>
</dbReference>
<dbReference type="EMBL" id="JANQDX010000002">
    <property type="protein sequence ID" value="KAL0927566.1"/>
    <property type="molecule type" value="Genomic_DNA"/>
</dbReference>
<dbReference type="Proteomes" id="UP001552299">
    <property type="component" value="Unassembled WGS sequence"/>
</dbReference>
<evidence type="ECO:0000259" key="2">
    <source>
        <dbReference type="Pfam" id="PF10551"/>
    </source>
</evidence>
<dbReference type="PANTHER" id="PTHR31973:SF187">
    <property type="entry name" value="MUTATOR TRANSPOSASE MUDRA PROTEIN"/>
    <property type="match status" value="1"/>
</dbReference>
<proteinExistence type="predicted"/>
<protein>
    <recommendedName>
        <fullName evidence="5">Transposase</fullName>
    </recommendedName>
</protein>
<gene>
    <name evidence="3" type="ORF">M5K25_001749</name>
</gene>
<evidence type="ECO:0000313" key="3">
    <source>
        <dbReference type="EMBL" id="KAL0927566.1"/>
    </source>
</evidence>